<dbReference type="RefSeq" id="WP_066308712.1">
    <property type="nucleotide sequence ID" value="NZ_LQRT01000002.1"/>
</dbReference>
<evidence type="ECO:0000313" key="1">
    <source>
        <dbReference type="EMBL" id="KZS41912.1"/>
    </source>
</evidence>
<dbReference type="Proteomes" id="UP000076715">
    <property type="component" value="Unassembled WGS sequence"/>
</dbReference>
<evidence type="ECO:0000313" key="2">
    <source>
        <dbReference type="Proteomes" id="UP000076715"/>
    </source>
</evidence>
<proteinExistence type="predicted"/>
<accession>A0A163BZ45</accession>
<keyword evidence="2" id="KW-1185">Reference proteome</keyword>
<dbReference type="Pfam" id="PF20459">
    <property type="entry name" value="DUF6712"/>
    <property type="match status" value="2"/>
</dbReference>
<dbReference type="OrthoDB" id="1166630at2"/>
<dbReference type="InterPro" id="IPR046558">
    <property type="entry name" value="DUF6712"/>
</dbReference>
<dbReference type="AlphaFoldDB" id="A0A163BZ45"/>
<name>A0A163BZ45_9FLAO</name>
<organism evidence="1 2">
    <name type="scientific">Aquimarina aggregata</name>
    <dbReference type="NCBI Taxonomy" id="1642818"/>
    <lineage>
        <taxon>Bacteria</taxon>
        <taxon>Pseudomonadati</taxon>
        <taxon>Bacteroidota</taxon>
        <taxon>Flavobacteriia</taxon>
        <taxon>Flavobacteriales</taxon>
        <taxon>Flavobacteriaceae</taxon>
        <taxon>Aquimarina</taxon>
    </lineage>
</organism>
<protein>
    <submittedName>
        <fullName evidence="1">Uncharacterized protein</fullName>
    </submittedName>
</protein>
<dbReference type="STRING" id="1642818.AWE51_00250"/>
<sequence length="312" mass="36040">MNLVNDTLELQEHVNVSHNFDFDLVKPFIKRAERKYIIPNISQKEYDRLLSDAITDADILKIKTLLTEASSNLAFHLGFTQLVVHVTNYGTVQTDLENTNAVDWATRRDLQRTYVQAGFEALDDALKAMELYLDKFPDWRDSEAFTIFDENFNKRTDEFQRHFNISNSRKTFIALKPIIREVEEQYFLPMLGKETMDLIKRRSVIPVLMRALELAQKAEVALTIAKSVDSGAFIMTGSSAIYRWEQLPWEKSSEYSDERLEKLREAKQNAGEEYLKKLKTLLQENPEIFPNYISNVSNTSGNILKLKSGLAL</sequence>
<dbReference type="EMBL" id="LQRT01000002">
    <property type="protein sequence ID" value="KZS41912.1"/>
    <property type="molecule type" value="Genomic_DNA"/>
</dbReference>
<comment type="caution">
    <text evidence="1">The sequence shown here is derived from an EMBL/GenBank/DDBJ whole genome shotgun (WGS) entry which is preliminary data.</text>
</comment>
<reference evidence="1 2" key="1">
    <citation type="submission" date="2016-01" db="EMBL/GenBank/DDBJ databases">
        <title>The draft genome sequence of Aquimarina sp. RZW4-3-2.</title>
        <authorList>
            <person name="Wang Y."/>
        </authorList>
    </citation>
    <scope>NUCLEOTIDE SEQUENCE [LARGE SCALE GENOMIC DNA]</scope>
    <source>
        <strain evidence="1 2">RZW4-3-2</strain>
    </source>
</reference>
<gene>
    <name evidence="1" type="ORF">AWE51_00250</name>
</gene>